<organism evidence="3 4">
    <name type="scientific">Mycolicibacterium agri</name>
    <name type="common">Mycobacterium agri</name>
    <dbReference type="NCBI Taxonomy" id="36811"/>
    <lineage>
        <taxon>Bacteria</taxon>
        <taxon>Bacillati</taxon>
        <taxon>Actinomycetota</taxon>
        <taxon>Actinomycetes</taxon>
        <taxon>Mycobacteriales</taxon>
        <taxon>Mycobacteriaceae</taxon>
        <taxon>Mycolicibacterium</taxon>
    </lineage>
</organism>
<accession>A0A2A7MN90</accession>
<dbReference type="AlphaFoldDB" id="A0A2A7MN90"/>
<protein>
    <recommendedName>
        <fullName evidence="6">Secreted protein</fullName>
    </recommendedName>
</protein>
<reference evidence="3 4" key="1">
    <citation type="submission" date="2017-10" db="EMBL/GenBank/DDBJ databases">
        <title>The new phylogeny of genus Mycobacterium.</title>
        <authorList>
            <person name="Tortoli E."/>
            <person name="Trovato A."/>
            <person name="Cirillo D.M."/>
        </authorList>
    </citation>
    <scope>NUCLEOTIDE SEQUENCE [LARGE SCALE GENOMIC DNA]</scope>
    <source>
        <strain evidence="3 4">CCUG37673</strain>
    </source>
</reference>
<evidence type="ECO:0000313" key="4">
    <source>
        <dbReference type="Proteomes" id="UP000220914"/>
    </source>
</evidence>
<comment type="caution">
    <text evidence="3">The sequence shown here is derived from an EMBL/GenBank/DDBJ whole genome shotgun (WGS) entry which is preliminary data.</text>
</comment>
<feature type="signal peptide" evidence="1">
    <location>
        <begin position="1"/>
        <end position="27"/>
    </location>
</feature>
<keyword evidence="1" id="KW-0732">Signal</keyword>
<dbReference type="Proteomes" id="UP000465302">
    <property type="component" value="Unassembled WGS sequence"/>
</dbReference>
<reference evidence="2" key="3">
    <citation type="submission" date="2020-02" db="EMBL/GenBank/DDBJ databases">
        <authorList>
            <person name="Matsumoto Y."/>
            <person name="Motooka D."/>
            <person name="Nakamura S."/>
        </authorList>
    </citation>
    <scope>NUCLEOTIDE SEQUENCE</scope>
    <source>
        <strain evidence="2">JCM 6377</strain>
    </source>
</reference>
<proteinExistence type="predicted"/>
<evidence type="ECO:0000313" key="3">
    <source>
        <dbReference type="EMBL" id="PEG33195.1"/>
    </source>
</evidence>
<sequence>MVRLVTALLAASTLTLSSLAGAGAATAEPWPPSPCGFTITPPQVVQVDGVSKVSATVTATVCGFAASPYQSVACIELQGQPGGACMQGTDTAQVYFEPYTPGATYSSRGRGCGIIVPTLPADNCQMLGPVTATL</sequence>
<evidence type="ECO:0000256" key="1">
    <source>
        <dbReference type="SAM" id="SignalP"/>
    </source>
</evidence>
<dbReference type="OrthoDB" id="4730647at2"/>
<evidence type="ECO:0000313" key="2">
    <source>
        <dbReference type="EMBL" id="GFG51098.1"/>
    </source>
</evidence>
<keyword evidence="4" id="KW-1185">Reference proteome</keyword>
<name>A0A2A7MN90_MYCAG</name>
<evidence type="ECO:0000313" key="5">
    <source>
        <dbReference type="Proteomes" id="UP000465302"/>
    </source>
</evidence>
<dbReference type="EMBL" id="BLKS01000001">
    <property type="protein sequence ID" value="GFG51098.1"/>
    <property type="molecule type" value="Genomic_DNA"/>
</dbReference>
<reference evidence="2 5" key="2">
    <citation type="journal article" date="2019" name="Emerg. Microbes Infect.">
        <title>Comprehensive subspecies identification of 175 nontuberculous mycobacteria species based on 7547 genomic profiles.</title>
        <authorList>
            <person name="Matsumoto Y."/>
            <person name="Kinjo T."/>
            <person name="Motooka D."/>
            <person name="Nabeya D."/>
            <person name="Jung N."/>
            <person name="Uechi K."/>
            <person name="Horii T."/>
            <person name="Iida T."/>
            <person name="Fujita J."/>
            <person name="Nakamura S."/>
        </authorList>
    </citation>
    <scope>NUCLEOTIDE SEQUENCE [LARGE SCALE GENOMIC DNA]</scope>
    <source>
        <strain evidence="2 5">JCM 6377</strain>
    </source>
</reference>
<gene>
    <name evidence="3" type="ORF">CQY20_32140</name>
    <name evidence="2" type="ORF">MAGR_25390</name>
</gene>
<feature type="chain" id="PRO_5036315572" description="Secreted protein" evidence="1">
    <location>
        <begin position="28"/>
        <end position="134"/>
    </location>
</feature>
<dbReference type="Proteomes" id="UP000220914">
    <property type="component" value="Unassembled WGS sequence"/>
</dbReference>
<dbReference type="RefSeq" id="WP_097945130.1">
    <property type="nucleotide sequence ID" value="NZ_BLKS01000001.1"/>
</dbReference>
<evidence type="ECO:0008006" key="6">
    <source>
        <dbReference type="Google" id="ProtNLM"/>
    </source>
</evidence>
<dbReference type="EMBL" id="PDCP01000136">
    <property type="protein sequence ID" value="PEG33195.1"/>
    <property type="molecule type" value="Genomic_DNA"/>
</dbReference>